<proteinExistence type="predicted"/>
<organism evidence="2 3">
    <name type="scientific">Rathayibacter rubneri</name>
    <dbReference type="NCBI Taxonomy" id="2950106"/>
    <lineage>
        <taxon>Bacteria</taxon>
        <taxon>Bacillati</taxon>
        <taxon>Actinomycetota</taxon>
        <taxon>Actinomycetes</taxon>
        <taxon>Micrococcales</taxon>
        <taxon>Microbacteriaceae</taxon>
        <taxon>Rathayibacter</taxon>
    </lineage>
</organism>
<dbReference type="RefSeq" id="WP_251944351.1">
    <property type="nucleotide sequence ID" value="NZ_JAMRYM010000015.1"/>
</dbReference>
<keyword evidence="2" id="KW-0378">Hydrolase</keyword>
<dbReference type="InterPro" id="IPR007569">
    <property type="entry name" value="DUF559"/>
</dbReference>
<dbReference type="EMBL" id="JAMRYM010000015">
    <property type="protein sequence ID" value="MCM6761930.1"/>
    <property type="molecule type" value="Genomic_DNA"/>
</dbReference>
<protein>
    <submittedName>
        <fullName evidence="2">Endonuclease domain-containing protein</fullName>
    </submittedName>
</protein>
<dbReference type="InterPro" id="IPR011335">
    <property type="entry name" value="Restrct_endonuc-II-like"/>
</dbReference>
<evidence type="ECO:0000313" key="3">
    <source>
        <dbReference type="Proteomes" id="UP001155240"/>
    </source>
</evidence>
<evidence type="ECO:0000259" key="1">
    <source>
        <dbReference type="Pfam" id="PF04480"/>
    </source>
</evidence>
<dbReference type="Gene3D" id="3.40.960.10">
    <property type="entry name" value="VSR Endonuclease"/>
    <property type="match status" value="1"/>
</dbReference>
<comment type="caution">
    <text evidence="2">The sequence shown here is derived from an EMBL/GenBank/DDBJ whole genome shotgun (WGS) entry which is preliminary data.</text>
</comment>
<keyword evidence="3" id="KW-1185">Reference proteome</keyword>
<dbReference type="Pfam" id="PF04480">
    <property type="entry name" value="DUF559"/>
    <property type="match status" value="1"/>
</dbReference>
<dbReference type="AlphaFoldDB" id="A0A9X2DVQ5"/>
<gene>
    <name evidence="2" type="ORF">NB037_05805</name>
</gene>
<keyword evidence="2" id="KW-0255">Endonuclease</keyword>
<keyword evidence="2" id="KW-0540">Nuclease</keyword>
<feature type="domain" description="DUF559" evidence="1">
    <location>
        <begin position="207"/>
        <end position="284"/>
    </location>
</feature>
<dbReference type="SUPFAM" id="SSF52980">
    <property type="entry name" value="Restriction endonuclease-like"/>
    <property type="match status" value="1"/>
</dbReference>
<evidence type="ECO:0000313" key="2">
    <source>
        <dbReference type="EMBL" id="MCM6761930.1"/>
    </source>
</evidence>
<name>A0A9X2DVQ5_9MICO</name>
<sequence>MRSSSSSVLRAGGVVKTEQFLREGTTQRQLRDAVVAGSLVRIRKGWYSLPGLDARIEQAFRVGGVLACADAAVSHGLWVPRFRGLHVAVPEHASRLRDRDQHASRLRDRDQHARRLLGDPGVVVHWSATAPPPCTLVQALEDCIVTAASCVGAESAFVLLESALHLRLLGAPGKARILARLSSPLRALLRWAGARSESGLESQVAFRLRRLGVPFRQQVRIGGRRVDFLIGEVLVLEADGAAFHDPDSDNRRDADLGSLGYRIHHFRASLIDDGWDLAEADIVAALSRGDHWRS</sequence>
<dbReference type="GO" id="GO:0004519">
    <property type="term" value="F:endonuclease activity"/>
    <property type="evidence" value="ECO:0007669"/>
    <property type="project" value="UniProtKB-KW"/>
</dbReference>
<accession>A0A9X2DVQ5</accession>
<dbReference type="Proteomes" id="UP001155240">
    <property type="component" value="Unassembled WGS sequence"/>
</dbReference>
<reference evidence="2" key="1">
    <citation type="submission" date="2022-06" db="EMBL/GenBank/DDBJ databases">
        <title>Whole genome shotgun sequencing (WGS) of Rathayibacter sp. ZW T2_19, isolated from stored onions (Allium cepa).</title>
        <authorList>
            <person name="Stoll D.A."/>
            <person name="Huch M."/>
        </authorList>
    </citation>
    <scope>NUCLEOTIDE SEQUENCE</scope>
    <source>
        <strain evidence="2">ZW T2_19</strain>
    </source>
</reference>